<accession>A0AAV9JE21</accession>
<organism evidence="2 3">
    <name type="scientific">Oleoguttula mirabilis</name>
    <dbReference type="NCBI Taxonomy" id="1507867"/>
    <lineage>
        <taxon>Eukaryota</taxon>
        <taxon>Fungi</taxon>
        <taxon>Dikarya</taxon>
        <taxon>Ascomycota</taxon>
        <taxon>Pezizomycotina</taxon>
        <taxon>Dothideomycetes</taxon>
        <taxon>Dothideomycetidae</taxon>
        <taxon>Mycosphaerellales</taxon>
        <taxon>Teratosphaeriaceae</taxon>
        <taxon>Oleoguttula</taxon>
    </lineage>
</organism>
<name>A0AAV9JE21_9PEZI</name>
<dbReference type="Proteomes" id="UP001324427">
    <property type="component" value="Unassembled WGS sequence"/>
</dbReference>
<sequence length="121" mass="12831">MAKAFVAQLGQAAAQEQADMDGVEPMDTAEGGDDGLIFASIHQHASSPSDSGRDTWYFGLVKEHGLAPKPRSRKPAKETKKRGAPESAGRGGSKKRKTTVQDDEEEEGAGGDGEDEDEENS</sequence>
<comment type="caution">
    <text evidence="2">The sequence shown here is derived from an EMBL/GenBank/DDBJ whole genome shotgun (WGS) entry which is preliminary data.</text>
</comment>
<protein>
    <submittedName>
        <fullName evidence="2">Uncharacterized protein</fullName>
    </submittedName>
</protein>
<proteinExistence type="predicted"/>
<evidence type="ECO:0000313" key="3">
    <source>
        <dbReference type="Proteomes" id="UP001324427"/>
    </source>
</evidence>
<keyword evidence="3" id="KW-1185">Reference proteome</keyword>
<reference evidence="2 3" key="1">
    <citation type="submission" date="2021-11" db="EMBL/GenBank/DDBJ databases">
        <title>Black yeast isolated from Biological Soil Crust.</title>
        <authorList>
            <person name="Kurbessoian T."/>
        </authorList>
    </citation>
    <scope>NUCLEOTIDE SEQUENCE [LARGE SCALE GENOMIC DNA]</scope>
    <source>
        <strain evidence="2 3">CCFEE 5522</strain>
    </source>
</reference>
<evidence type="ECO:0000313" key="2">
    <source>
        <dbReference type="EMBL" id="KAK4543513.1"/>
    </source>
</evidence>
<feature type="compositionally biased region" description="Basic and acidic residues" evidence="1">
    <location>
        <begin position="75"/>
        <end position="84"/>
    </location>
</feature>
<feature type="region of interest" description="Disordered" evidence="1">
    <location>
        <begin position="1"/>
        <end position="121"/>
    </location>
</feature>
<dbReference type="EMBL" id="JAVFHQ010000031">
    <property type="protein sequence ID" value="KAK4543513.1"/>
    <property type="molecule type" value="Genomic_DNA"/>
</dbReference>
<evidence type="ECO:0000256" key="1">
    <source>
        <dbReference type="SAM" id="MobiDB-lite"/>
    </source>
</evidence>
<feature type="compositionally biased region" description="Low complexity" evidence="1">
    <location>
        <begin position="7"/>
        <end position="17"/>
    </location>
</feature>
<gene>
    <name evidence="2" type="ORF">LTR36_005408</name>
</gene>
<feature type="compositionally biased region" description="Acidic residues" evidence="1">
    <location>
        <begin position="101"/>
        <end position="121"/>
    </location>
</feature>
<dbReference type="AlphaFoldDB" id="A0AAV9JE21"/>